<evidence type="ECO:0000313" key="1">
    <source>
        <dbReference type="EMBL" id="MBC5632692.1"/>
    </source>
</evidence>
<keyword evidence="2" id="KW-1185">Reference proteome</keyword>
<dbReference type="RefSeq" id="WP_186929451.1">
    <property type="nucleotide sequence ID" value="NZ_JACOOJ010000010.1"/>
</dbReference>
<accession>A0ABR7DMU7</accession>
<organism evidence="1 2">
    <name type="scientific">Parabacteroides hominis</name>
    <dbReference type="NCBI Taxonomy" id="2763057"/>
    <lineage>
        <taxon>Bacteria</taxon>
        <taxon>Pseudomonadati</taxon>
        <taxon>Bacteroidota</taxon>
        <taxon>Bacteroidia</taxon>
        <taxon>Bacteroidales</taxon>
        <taxon>Tannerellaceae</taxon>
        <taxon>Parabacteroides</taxon>
    </lineage>
</organism>
<proteinExistence type="predicted"/>
<evidence type="ECO:0000313" key="2">
    <source>
        <dbReference type="Proteomes" id="UP000651475"/>
    </source>
</evidence>
<reference evidence="1 2" key="1">
    <citation type="submission" date="2020-08" db="EMBL/GenBank/DDBJ databases">
        <title>Genome public.</title>
        <authorList>
            <person name="Liu C."/>
            <person name="Sun Q."/>
        </authorList>
    </citation>
    <scope>NUCLEOTIDE SEQUENCE [LARGE SCALE GENOMIC DNA]</scope>
    <source>
        <strain evidence="1 2">NSJ-79</strain>
    </source>
</reference>
<dbReference type="EMBL" id="JACOOJ010000010">
    <property type="protein sequence ID" value="MBC5632692.1"/>
    <property type="molecule type" value="Genomic_DNA"/>
</dbReference>
<protein>
    <submittedName>
        <fullName evidence="1">Uncharacterized protein</fullName>
    </submittedName>
</protein>
<comment type="caution">
    <text evidence="1">The sequence shown here is derived from an EMBL/GenBank/DDBJ whole genome shotgun (WGS) entry which is preliminary data.</text>
</comment>
<name>A0ABR7DMU7_9BACT</name>
<sequence length="118" mass="13230">MKDREINRSKHYGAYTLLTGLLVEDEKRLHIHLYSGIYLQDHPQLVSRTLPITPEPYTDKGAKDKKITMENMCQLTGSLCYLGVSLYKSGKGVPPVTSDTPISHLFFIIKALSCSCLS</sequence>
<dbReference type="Proteomes" id="UP000651475">
    <property type="component" value="Unassembled WGS sequence"/>
</dbReference>
<gene>
    <name evidence="1" type="ORF">H8S65_07925</name>
</gene>